<gene>
    <name evidence="2" type="ORF">EZJ43_02765</name>
</gene>
<evidence type="ECO:0000313" key="3">
    <source>
        <dbReference type="Proteomes" id="UP000295668"/>
    </source>
</evidence>
<dbReference type="Proteomes" id="UP000295668">
    <property type="component" value="Unassembled WGS sequence"/>
</dbReference>
<comment type="caution">
    <text evidence="2">The sequence shown here is derived from an EMBL/GenBank/DDBJ whole genome shotgun (WGS) entry which is preliminary data.</text>
</comment>
<evidence type="ECO:0000256" key="1">
    <source>
        <dbReference type="SAM" id="SignalP"/>
    </source>
</evidence>
<proteinExistence type="predicted"/>
<name>A0A4R5MQ76_9SPHI</name>
<evidence type="ECO:0008006" key="4">
    <source>
        <dbReference type="Google" id="ProtNLM"/>
    </source>
</evidence>
<feature type="chain" id="PRO_5020900023" description="T9SS C-terminal target domain-containing protein" evidence="1">
    <location>
        <begin position="22"/>
        <end position="365"/>
    </location>
</feature>
<sequence>MKIFLLSLLYPIFFVAVNANAQNGAGSSTVDNSTVVILPGTSESRYSESSYFGPNANWQIDGTLEIYGKNIWIAPGATFSGTGKIIIYNPGANPFYPTMGAGQTTIDGNNGNFINLMIEHRNSSNVILADLQDPGYLTANPAGALGASLNLGNRIDLAVNGGDIILNGSNLGLNGAGTITSYSRDRMVVTGNSITGHVIKDYAGMDSFVFPVGIAEGDYTPATVTPAQAGRVYVSVQDFAAANKPVANAQLSMDRIWHIYSNSALSVNMVLQHNANTNGSLFKDANAAIARYVGPQKYDILKGTNPSVGVHTRNNVVLSADMSANGGFYTKISVSASTLLVPNLFTPNGDGTNETFEIRGIELFA</sequence>
<feature type="signal peptide" evidence="1">
    <location>
        <begin position="1"/>
        <end position="21"/>
    </location>
</feature>
<dbReference type="AlphaFoldDB" id="A0A4R5MQ76"/>
<keyword evidence="3" id="KW-1185">Reference proteome</keyword>
<keyword evidence="1" id="KW-0732">Signal</keyword>
<dbReference type="EMBL" id="SJCY01000001">
    <property type="protein sequence ID" value="TDG38030.1"/>
    <property type="molecule type" value="Genomic_DNA"/>
</dbReference>
<accession>A0A4R5MQ76</accession>
<feature type="non-terminal residue" evidence="2">
    <location>
        <position position="365"/>
    </location>
</feature>
<organism evidence="2 3">
    <name type="scientific">Pedobacter changchengzhani</name>
    <dbReference type="NCBI Taxonomy" id="2529274"/>
    <lineage>
        <taxon>Bacteria</taxon>
        <taxon>Pseudomonadati</taxon>
        <taxon>Bacteroidota</taxon>
        <taxon>Sphingobacteriia</taxon>
        <taxon>Sphingobacteriales</taxon>
        <taxon>Sphingobacteriaceae</taxon>
        <taxon>Pedobacter</taxon>
    </lineage>
</organism>
<protein>
    <recommendedName>
        <fullName evidence="4">T9SS C-terminal target domain-containing protein</fullName>
    </recommendedName>
</protein>
<reference evidence="2 3" key="1">
    <citation type="submission" date="2019-02" db="EMBL/GenBank/DDBJ databases">
        <title>Pedobacter sp. nov., a novel speices isolated from soil of pinguins habitat in Antarcitica.</title>
        <authorList>
            <person name="He R.-H."/>
        </authorList>
    </citation>
    <scope>NUCLEOTIDE SEQUENCE [LARGE SCALE GENOMIC DNA]</scope>
    <source>
        <strain evidence="2 3">E01020</strain>
    </source>
</reference>
<evidence type="ECO:0000313" key="2">
    <source>
        <dbReference type="EMBL" id="TDG38030.1"/>
    </source>
</evidence>